<dbReference type="GO" id="GO:0005524">
    <property type="term" value="F:ATP binding"/>
    <property type="evidence" value="ECO:0007669"/>
    <property type="project" value="UniProtKB-UniRule"/>
</dbReference>
<dbReference type="GO" id="GO:0006420">
    <property type="term" value="P:arginyl-tRNA aminoacylation"/>
    <property type="evidence" value="ECO:0007669"/>
    <property type="project" value="InterPro"/>
</dbReference>
<keyword evidence="13" id="KW-1185">Reference proteome</keyword>
<dbReference type="Pfam" id="PF02092">
    <property type="entry name" value="tRNA_synt_2f"/>
    <property type="match status" value="1"/>
</dbReference>
<proteinExistence type="inferred from homology"/>
<evidence type="ECO:0000256" key="10">
    <source>
        <dbReference type="HAMAP-Rule" id="MF_00255"/>
    </source>
</evidence>
<dbReference type="HAMAP" id="MF_00255">
    <property type="entry name" value="Gly_tRNA_synth_beta"/>
    <property type="match status" value="1"/>
</dbReference>
<protein>
    <recommendedName>
        <fullName evidence="10">Glycine--tRNA ligase beta subunit</fullName>
        <ecNumber evidence="10">6.1.1.14</ecNumber>
    </recommendedName>
    <alternativeName>
        <fullName evidence="10">Glycyl-tRNA synthetase beta subunit</fullName>
        <shortName evidence="10">GlyRS</shortName>
    </alternativeName>
</protein>
<dbReference type="GO" id="GO:0004820">
    <property type="term" value="F:glycine-tRNA ligase activity"/>
    <property type="evidence" value="ECO:0007669"/>
    <property type="project" value="UniProtKB-UniRule"/>
</dbReference>
<dbReference type="NCBIfam" id="TIGR00211">
    <property type="entry name" value="glyS"/>
    <property type="match status" value="1"/>
</dbReference>
<keyword evidence="3 10" id="KW-0963">Cytoplasm</keyword>
<comment type="subunit">
    <text evidence="10">Tetramer of two alpha and two beta subunits.</text>
</comment>
<dbReference type="Pfam" id="PF05746">
    <property type="entry name" value="DALR_1"/>
    <property type="match status" value="1"/>
</dbReference>
<dbReference type="AlphaFoldDB" id="A0A1M6ETD6"/>
<evidence type="ECO:0000259" key="11">
    <source>
        <dbReference type="Pfam" id="PF05746"/>
    </source>
</evidence>
<keyword evidence="7 10" id="KW-0648">Protein biosynthesis</keyword>
<dbReference type="RefSeq" id="WP_073025772.1">
    <property type="nucleotide sequence ID" value="NZ_FQZS01000010.1"/>
</dbReference>
<dbReference type="GO" id="GO:0006426">
    <property type="term" value="P:glycyl-tRNA aminoacylation"/>
    <property type="evidence" value="ECO:0007669"/>
    <property type="project" value="UniProtKB-UniRule"/>
</dbReference>
<dbReference type="InterPro" id="IPR008909">
    <property type="entry name" value="DALR_anticod-bd"/>
</dbReference>
<evidence type="ECO:0000256" key="1">
    <source>
        <dbReference type="ARBA" id="ARBA00004496"/>
    </source>
</evidence>
<keyword evidence="5 10" id="KW-0547">Nucleotide-binding</keyword>
<dbReference type="InterPro" id="IPR015944">
    <property type="entry name" value="Gly-tRNA-synth_bsu"/>
</dbReference>
<comment type="similarity">
    <text evidence="2 10">Belongs to the class-II aminoacyl-tRNA synthetase family.</text>
</comment>
<evidence type="ECO:0000313" key="13">
    <source>
        <dbReference type="Proteomes" id="UP000184442"/>
    </source>
</evidence>
<comment type="subcellular location">
    <subcellularLocation>
        <location evidence="1 10">Cytoplasm</location>
    </subcellularLocation>
</comment>
<evidence type="ECO:0000256" key="4">
    <source>
        <dbReference type="ARBA" id="ARBA00022598"/>
    </source>
</evidence>
<keyword evidence="6 10" id="KW-0067">ATP-binding</keyword>
<evidence type="ECO:0000256" key="8">
    <source>
        <dbReference type="ARBA" id="ARBA00023146"/>
    </source>
</evidence>
<sequence>MAKDLVFEIGTEEIPAKFMNRTLEQLKENATRVFLENRIGYDSLETYGTPRRLVLYVKDMAEKQEDLETEVKGPSKKAAYDNDSNPTKALLGFLKGNGLDIKDIYIKELSGAEYIYGKKHLKGMDTKEVLKVLLPSILVSISFPKSMKWGNKSFRFARPVRWLMPIFGDELVEFNKDDIRCSKYTKGHRVLSEGDIEITNASEYFDKMRKAYVIVDQNERREIIKKQCEEIAKEKNGKIIHDDDLLEEIVYLVEYPTALLGSFEEDYLKLPKEVIITPMKEHQRYFPVEDEKGNLMSNFITIRNGDDSYIDIVRQGNEKVLRARLSDAKFFYEEDKKVPLDQCVEKLKSVVFQETLGTIYDKTVNIINNSIYIAQELGLEEKEVEELKRAAYLAKADLVTNMVKEFDELQGIMGREYALVQGESPEVAKAIEEHYMPRNAGDDMPSSLYGAIVGMADRIDTITGCFSIGIQPTGSQDPYALRRQAISIINIILEKKIHLDIKKLVQKAITPFVEKGIIKEEPFKVIDDVIDFFKQRLKNVLLDRNYEYDVIDSVLNVGLTDIEDAMLRVKELSQWKNQVDFLAIASSFNRVSNLASKAETMEIDSILLSEQAEKELFDSYMNVKNIFNEAMDKKEYHDALKALMLMKRPIDNFFDNTMVMVEDQSIRRNRLAMLKTIENMMMRFADLSLIVVNK</sequence>
<dbReference type="PROSITE" id="PS50861">
    <property type="entry name" value="AA_TRNA_LIGASE_II_GLYAB"/>
    <property type="match status" value="1"/>
</dbReference>
<evidence type="ECO:0000256" key="7">
    <source>
        <dbReference type="ARBA" id="ARBA00022917"/>
    </source>
</evidence>
<dbReference type="EC" id="6.1.1.14" evidence="10"/>
<evidence type="ECO:0000256" key="5">
    <source>
        <dbReference type="ARBA" id="ARBA00022741"/>
    </source>
</evidence>
<reference evidence="12 13" key="1">
    <citation type="submission" date="2016-11" db="EMBL/GenBank/DDBJ databases">
        <authorList>
            <person name="Jaros S."/>
            <person name="Januszkiewicz K."/>
            <person name="Wedrychowicz H."/>
        </authorList>
    </citation>
    <scope>NUCLEOTIDE SEQUENCE [LARGE SCALE GENOMIC DNA]</scope>
    <source>
        <strain evidence="12 13">DSM 19022</strain>
    </source>
</reference>
<name>A0A1M6ETD6_9FIRM</name>
<feature type="domain" description="DALR anticodon binding" evidence="11">
    <location>
        <begin position="589"/>
        <end position="681"/>
    </location>
</feature>
<dbReference type="PANTHER" id="PTHR30075">
    <property type="entry name" value="GLYCYL-TRNA SYNTHETASE"/>
    <property type="match status" value="1"/>
</dbReference>
<dbReference type="Proteomes" id="UP000184442">
    <property type="component" value="Unassembled WGS sequence"/>
</dbReference>
<dbReference type="GO" id="GO:0005829">
    <property type="term" value="C:cytosol"/>
    <property type="evidence" value="ECO:0007669"/>
    <property type="project" value="TreeGrafter"/>
</dbReference>
<dbReference type="Gene3D" id="1.10.730.10">
    <property type="entry name" value="Isoleucyl-tRNA Synthetase, Domain 1"/>
    <property type="match status" value="1"/>
</dbReference>
<dbReference type="PANTHER" id="PTHR30075:SF2">
    <property type="entry name" value="GLYCINE--TRNA LIGASE, CHLOROPLASTIC_MITOCHONDRIAL 2"/>
    <property type="match status" value="1"/>
</dbReference>
<dbReference type="EMBL" id="FQZS01000010">
    <property type="protein sequence ID" value="SHI88668.1"/>
    <property type="molecule type" value="Genomic_DNA"/>
</dbReference>
<evidence type="ECO:0000256" key="9">
    <source>
        <dbReference type="ARBA" id="ARBA00047937"/>
    </source>
</evidence>
<comment type="catalytic activity">
    <reaction evidence="9 10">
        <text>tRNA(Gly) + glycine + ATP = glycyl-tRNA(Gly) + AMP + diphosphate</text>
        <dbReference type="Rhea" id="RHEA:16013"/>
        <dbReference type="Rhea" id="RHEA-COMP:9664"/>
        <dbReference type="Rhea" id="RHEA-COMP:9683"/>
        <dbReference type="ChEBI" id="CHEBI:30616"/>
        <dbReference type="ChEBI" id="CHEBI:33019"/>
        <dbReference type="ChEBI" id="CHEBI:57305"/>
        <dbReference type="ChEBI" id="CHEBI:78442"/>
        <dbReference type="ChEBI" id="CHEBI:78522"/>
        <dbReference type="ChEBI" id="CHEBI:456215"/>
        <dbReference type="EC" id="6.1.1.14"/>
    </reaction>
</comment>
<dbReference type="STRING" id="1122184.SAMN02745176_01685"/>
<dbReference type="InterPro" id="IPR006194">
    <property type="entry name" value="Gly-tRNA-synth_heterodimer"/>
</dbReference>
<dbReference type="PRINTS" id="PR01045">
    <property type="entry name" value="TRNASYNTHGB"/>
</dbReference>
<evidence type="ECO:0000256" key="6">
    <source>
        <dbReference type="ARBA" id="ARBA00022840"/>
    </source>
</evidence>
<dbReference type="GO" id="GO:0004814">
    <property type="term" value="F:arginine-tRNA ligase activity"/>
    <property type="evidence" value="ECO:0007669"/>
    <property type="project" value="InterPro"/>
</dbReference>
<gene>
    <name evidence="10" type="primary">glyS</name>
    <name evidence="12" type="ORF">SAMN02745176_01685</name>
</gene>
<keyword evidence="8 10" id="KW-0030">Aminoacyl-tRNA synthetase</keyword>
<organism evidence="12 13">
    <name type="scientific">Lutispora thermophila DSM 19022</name>
    <dbReference type="NCBI Taxonomy" id="1122184"/>
    <lineage>
        <taxon>Bacteria</taxon>
        <taxon>Bacillati</taxon>
        <taxon>Bacillota</taxon>
        <taxon>Clostridia</taxon>
        <taxon>Lutisporales</taxon>
        <taxon>Lutisporaceae</taxon>
        <taxon>Lutispora</taxon>
    </lineage>
</organism>
<evidence type="ECO:0000256" key="3">
    <source>
        <dbReference type="ARBA" id="ARBA00022490"/>
    </source>
</evidence>
<evidence type="ECO:0000256" key="2">
    <source>
        <dbReference type="ARBA" id="ARBA00008226"/>
    </source>
</evidence>
<keyword evidence="4 10" id="KW-0436">Ligase</keyword>
<accession>A0A1M6ETD6</accession>
<evidence type="ECO:0000313" key="12">
    <source>
        <dbReference type="EMBL" id="SHI88668.1"/>
    </source>
</evidence>
<dbReference type="SUPFAM" id="SSF109604">
    <property type="entry name" value="HD-domain/PDEase-like"/>
    <property type="match status" value="1"/>
</dbReference>
<dbReference type="OrthoDB" id="9775440at2"/>